<dbReference type="OrthoDB" id="9801395at2"/>
<sequence>MRALIQRVSRASVSVEGERIGSIDQGLLAFIGISAGDDRSHVDRMLHKLLHYRVFADGEARMNCNLQQIDGGLLLVSQFTLVAATDKGLRPSFSGAASPDHAQAMFHYLVAQAGQAWPAVASGRFGADMQIELINDGPVTFMLET</sequence>
<comment type="similarity">
    <text evidence="1 3">Belongs to the DTD family.</text>
</comment>
<keyword evidence="3" id="KW-0694">RNA-binding</keyword>
<dbReference type="Proteomes" id="UP000186878">
    <property type="component" value="Unassembled WGS sequence"/>
</dbReference>
<evidence type="ECO:0000313" key="4">
    <source>
        <dbReference type="EMBL" id="OLO05744.1"/>
    </source>
</evidence>
<dbReference type="AlphaFoldDB" id="A0A1Q8SWE1"/>
<dbReference type="GO" id="GO:0106026">
    <property type="term" value="F:Gly-tRNA(Ala) deacylase activity"/>
    <property type="evidence" value="ECO:0007669"/>
    <property type="project" value="UniProtKB-UniRule"/>
</dbReference>
<evidence type="ECO:0000256" key="1">
    <source>
        <dbReference type="ARBA" id="ARBA00009673"/>
    </source>
</evidence>
<keyword evidence="3" id="KW-0820">tRNA-binding</keyword>
<comment type="catalytic activity">
    <reaction evidence="3">
        <text>a D-aminoacyl-tRNA + H2O = a tRNA + a D-alpha-amino acid + H(+)</text>
        <dbReference type="Rhea" id="RHEA:13953"/>
        <dbReference type="Rhea" id="RHEA-COMP:10123"/>
        <dbReference type="Rhea" id="RHEA-COMP:10124"/>
        <dbReference type="ChEBI" id="CHEBI:15377"/>
        <dbReference type="ChEBI" id="CHEBI:15378"/>
        <dbReference type="ChEBI" id="CHEBI:59871"/>
        <dbReference type="ChEBI" id="CHEBI:78442"/>
        <dbReference type="ChEBI" id="CHEBI:79333"/>
        <dbReference type="EC" id="3.1.1.96"/>
    </reaction>
</comment>
<comment type="subcellular location">
    <subcellularLocation>
        <location evidence="3">Cytoplasm</location>
    </subcellularLocation>
</comment>
<comment type="caution">
    <text evidence="4">The sequence shown here is derived from an EMBL/GenBank/DDBJ whole genome shotgun (WGS) entry which is preliminary data.</text>
</comment>
<comment type="function">
    <text evidence="3">An aminoacyl-tRNA editing enzyme that deacylates mischarged D-aminoacyl-tRNAs. Also deacylates mischarged glycyl-tRNA(Ala), protecting cells against glycine mischarging by AlaRS. Acts via tRNA-based rather than protein-based catalysis; rejects L-amino acids rather than detecting D-amino acids in the active site. By recycling D-aminoacyl-tRNA to D-amino acids and free tRNA molecules, this enzyme counteracts the toxicity associated with the formation of D-aminoacyl-tRNA entities in vivo and helps enforce protein L-homochirality.</text>
</comment>
<dbReference type="EMBL" id="MSDO01000002">
    <property type="protein sequence ID" value="OLO05744.1"/>
    <property type="molecule type" value="Genomic_DNA"/>
</dbReference>
<dbReference type="RefSeq" id="WP_075568488.1">
    <property type="nucleotide sequence ID" value="NZ_MSDO01000002.1"/>
</dbReference>
<comment type="subunit">
    <text evidence="3">Homodimer.</text>
</comment>
<dbReference type="GO" id="GO:0019478">
    <property type="term" value="P:D-amino acid catabolic process"/>
    <property type="evidence" value="ECO:0007669"/>
    <property type="project" value="UniProtKB-UniRule"/>
</dbReference>
<dbReference type="InterPro" id="IPR023509">
    <property type="entry name" value="DTD-like_sf"/>
</dbReference>
<dbReference type="PANTHER" id="PTHR10472">
    <property type="entry name" value="D-TYROSYL-TRNA TYR DEACYLASE"/>
    <property type="match status" value="1"/>
</dbReference>
<protein>
    <recommendedName>
        <fullName evidence="3">D-aminoacyl-tRNA deacylase</fullName>
        <shortName evidence="3">DTD</shortName>
        <ecNumber evidence="3">3.1.1.96</ecNumber>
    </recommendedName>
    <alternativeName>
        <fullName evidence="3">Gly-tRNA(Ala) deacylase</fullName>
        <ecNumber evidence="3">3.1.1.-</ecNumber>
    </alternativeName>
</protein>
<dbReference type="GO" id="GO:0051500">
    <property type="term" value="F:D-tyrosyl-tRNA(Tyr) deacylase activity"/>
    <property type="evidence" value="ECO:0007669"/>
    <property type="project" value="TreeGrafter"/>
</dbReference>
<dbReference type="GO" id="GO:0005737">
    <property type="term" value="C:cytoplasm"/>
    <property type="evidence" value="ECO:0007669"/>
    <property type="project" value="UniProtKB-SubCell"/>
</dbReference>
<dbReference type="GO" id="GO:0000049">
    <property type="term" value="F:tRNA binding"/>
    <property type="evidence" value="ECO:0007669"/>
    <property type="project" value="UniProtKB-UniRule"/>
</dbReference>
<dbReference type="SUPFAM" id="SSF69500">
    <property type="entry name" value="DTD-like"/>
    <property type="match status" value="1"/>
</dbReference>
<dbReference type="FunFam" id="3.50.80.10:FF:000001">
    <property type="entry name" value="D-aminoacyl-tRNA deacylase"/>
    <property type="match status" value="1"/>
</dbReference>
<dbReference type="Gene3D" id="3.50.80.10">
    <property type="entry name" value="D-tyrosyl-tRNA(Tyr) deacylase"/>
    <property type="match status" value="1"/>
</dbReference>
<comment type="catalytic activity">
    <reaction evidence="3">
        <text>glycyl-tRNA(Ala) + H2O = tRNA(Ala) + glycine + H(+)</text>
        <dbReference type="Rhea" id="RHEA:53744"/>
        <dbReference type="Rhea" id="RHEA-COMP:9657"/>
        <dbReference type="Rhea" id="RHEA-COMP:13640"/>
        <dbReference type="ChEBI" id="CHEBI:15377"/>
        <dbReference type="ChEBI" id="CHEBI:15378"/>
        <dbReference type="ChEBI" id="CHEBI:57305"/>
        <dbReference type="ChEBI" id="CHEBI:78442"/>
        <dbReference type="ChEBI" id="CHEBI:78522"/>
    </reaction>
</comment>
<dbReference type="InterPro" id="IPR003732">
    <property type="entry name" value="Daa-tRNA_deacyls_DTD"/>
</dbReference>
<organism evidence="4 5">
    <name type="scientific">Salinicola socius</name>
    <dbReference type="NCBI Taxonomy" id="404433"/>
    <lineage>
        <taxon>Bacteria</taxon>
        <taxon>Pseudomonadati</taxon>
        <taxon>Pseudomonadota</taxon>
        <taxon>Gammaproteobacteria</taxon>
        <taxon>Oceanospirillales</taxon>
        <taxon>Halomonadaceae</taxon>
        <taxon>Salinicola</taxon>
    </lineage>
</organism>
<dbReference type="EC" id="3.1.1.96" evidence="3"/>
<keyword evidence="5" id="KW-1185">Reference proteome</keyword>
<dbReference type="NCBIfam" id="TIGR00256">
    <property type="entry name" value="D-aminoacyl-tRNA deacylase"/>
    <property type="match status" value="1"/>
</dbReference>
<evidence type="ECO:0000256" key="3">
    <source>
        <dbReference type="HAMAP-Rule" id="MF_00518"/>
    </source>
</evidence>
<reference evidence="4 5" key="1">
    <citation type="submission" date="2016-12" db="EMBL/GenBank/DDBJ databases">
        <title>Draft genome sequences of strains Salinicola socius SMB35, Salinicola sp. MH3R3-1 and Chromohalobacter sp. SMB17 from the Verkhnekamsk potash mining region of Russia.</title>
        <authorList>
            <person name="Mavrodi D.V."/>
            <person name="Olsson B.E."/>
            <person name="Korsakova E.S."/>
            <person name="Pyankova A."/>
            <person name="Mavrodi O.V."/>
            <person name="Plotnikova E.G."/>
        </authorList>
    </citation>
    <scope>NUCLEOTIDE SEQUENCE [LARGE SCALE GENOMIC DNA]</scope>
    <source>
        <strain evidence="4 5">SMB35</strain>
    </source>
</reference>
<comment type="domain">
    <text evidence="3">A Gly-cisPro motif from one monomer fits into the active site of the other monomer to allow specific chiral rejection of L-amino acids.</text>
</comment>
<gene>
    <name evidence="3" type="primary">dtd</name>
    <name evidence="4" type="ORF">BTW07_02010</name>
</gene>
<feature type="short sequence motif" description="Gly-cisPro motif, important for rejection of L-amino acids" evidence="3">
    <location>
        <begin position="137"/>
        <end position="138"/>
    </location>
</feature>
<name>A0A1Q8SWE1_9GAMM</name>
<dbReference type="GO" id="GO:0043908">
    <property type="term" value="F:Ser(Gly)-tRNA(Ala) hydrolase activity"/>
    <property type="evidence" value="ECO:0007669"/>
    <property type="project" value="UniProtKB-UniRule"/>
</dbReference>
<dbReference type="HAMAP" id="MF_00518">
    <property type="entry name" value="Deacylase_Dtd"/>
    <property type="match status" value="1"/>
</dbReference>
<dbReference type="EC" id="3.1.1.-" evidence="3"/>
<dbReference type="STRING" id="404433.BTW07_02010"/>
<accession>A0A1Q8SWE1</accession>
<evidence type="ECO:0000256" key="2">
    <source>
        <dbReference type="ARBA" id="ARBA00022801"/>
    </source>
</evidence>
<dbReference type="Pfam" id="PF02580">
    <property type="entry name" value="Tyr_Deacylase"/>
    <property type="match status" value="1"/>
</dbReference>
<evidence type="ECO:0000313" key="5">
    <source>
        <dbReference type="Proteomes" id="UP000186878"/>
    </source>
</evidence>
<proteinExistence type="inferred from homology"/>
<keyword evidence="3" id="KW-0963">Cytoplasm</keyword>
<keyword evidence="2 3" id="KW-0378">Hydrolase</keyword>
<dbReference type="PANTHER" id="PTHR10472:SF5">
    <property type="entry name" value="D-AMINOACYL-TRNA DEACYLASE 1"/>
    <property type="match status" value="1"/>
</dbReference>